<gene>
    <name evidence="2" type="ORF">LV89_01034</name>
</gene>
<evidence type="ECO:0000313" key="2">
    <source>
        <dbReference type="EMBL" id="PWK28252.1"/>
    </source>
</evidence>
<evidence type="ECO:0000313" key="3">
    <source>
        <dbReference type="Proteomes" id="UP000245489"/>
    </source>
</evidence>
<name>A0A316EEZ6_9BACT</name>
<organism evidence="2 3">
    <name type="scientific">Arcicella aurantiaca</name>
    <dbReference type="NCBI Taxonomy" id="591202"/>
    <lineage>
        <taxon>Bacteria</taxon>
        <taxon>Pseudomonadati</taxon>
        <taxon>Bacteroidota</taxon>
        <taxon>Cytophagia</taxon>
        <taxon>Cytophagales</taxon>
        <taxon>Flectobacillaceae</taxon>
        <taxon>Arcicella</taxon>
    </lineage>
</organism>
<dbReference type="RefSeq" id="WP_109741809.1">
    <property type="nucleotide sequence ID" value="NZ_QGGO01000004.1"/>
</dbReference>
<keyword evidence="3" id="KW-1185">Reference proteome</keyword>
<evidence type="ECO:0000256" key="1">
    <source>
        <dbReference type="SAM" id="MobiDB-lite"/>
    </source>
</evidence>
<dbReference type="AlphaFoldDB" id="A0A316EEZ6"/>
<dbReference type="InterPro" id="IPR014917">
    <property type="entry name" value="DUF1800"/>
</dbReference>
<feature type="region of interest" description="Disordered" evidence="1">
    <location>
        <begin position="53"/>
        <end position="73"/>
    </location>
</feature>
<accession>A0A316EEZ6</accession>
<sequence length="520" mass="59830">MALIDAFTQNLTARQVTHLLRRASFGATPAQVKEFTGKKSDFVVQKLLATQPIPSDPTDENQKTSHDLVWGGTGTNDTERNAFDGTRRGRLKLWWVGLMISQPVSLLEKTTLFWQNHFVSTSTEVSDVRFLYRQNQLLRKYAFGNFKEFVIEITKDPSMLIYLDGASNVVGKPNENYARELMELFTIGRGNYTEDDVKAAARVLTGWRSLNYRNITSTYIGSEFRSAQHDVADKVFSDLYQKKTIKSTTGTATGENELKELIDMILAQPETARFIVRKFYRWFVQADISEQIEKDFIEPLAAIFRKNYDIKITLQTLFNSQHFYDETLWGSQIKSPADLVIGTLRNFNYQLPDPVKDRTKYDAATNYFNARLKEQQMDIIDQPNVFGWRPYYDTDFYEIWINSTTLALRGSWTDYLVKGATATALDINTLGLPLVTSDPRDPYKMVKELTDSLLSFSLTDDQVKYLVEQPLMAGSPYYEWVTIWDEYTNAPTNATKKNNAKTRLDRLVNFILRLAEFQMG</sequence>
<proteinExistence type="predicted"/>
<protein>
    <submittedName>
        <fullName evidence="2">Uncharacterized protein (DUF1800 family)</fullName>
    </submittedName>
</protein>
<comment type="caution">
    <text evidence="2">The sequence shown here is derived from an EMBL/GenBank/DDBJ whole genome shotgun (WGS) entry which is preliminary data.</text>
</comment>
<dbReference type="EMBL" id="QGGO01000004">
    <property type="protein sequence ID" value="PWK28252.1"/>
    <property type="molecule type" value="Genomic_DNA"/>
</dbReference>
<reference evidence="2 3" key="1">
    <citation type="submission" date="2018-05" db="EMBL/GenBank/DDBJ databases">
        <title>Genomic Encyclopedia of Archaeal and Bacterial Type Strains, Phase II (KMG-II): from individual species to whole genera.</title>
        <authorList>
            <person name="Goeker M."/>
        </authorList>
    </citation>
    <scope>NUCLEOTIDE SEQUENCE [LARGE SCALE GENOMIC DNA]</scope>
    <source>
        <strain evidence="2 3">DSM 22214</strain>
    </source>
</reference>
<dbReference type="OrthoDB" id="9772295at2"/>
<dbReference type="Proteomes" id="UP000245489">
    <property type="component" value="Unassembled WGS sequence"/>
</dbReference>
<dbReference type="Pfam" id="PF08811">
    <property type="entry name" value="DUF1800"/>
    <property type="match status" value="1"/>
</dbReference>